<dbReference type="PANTHER" id="PTHR31157:SF1">
    <property type="entry name" value="SCP DOMAIN-CONTAINING PROTEIN"/>
    <property type="match status" value="1"/>
</dbReference>
<dbReference type="Proteomes" id="UP000178349">
    <property type="component" value="Unassembled WGS sequence"/>
</dbReference>
<dbReference type="SUPFAM" id="SSF55797">
    <property type="entry name" value="PR-1-like"/>
    <property type="match status" value="1"/>
</dbReference>
<dbReference type="CDD" id="cd05379">
    <property type="entry name" value="CAP_bacterial"/>
    <property type="match status" value="1"/>
</dbReference>
<protein>
    <recommendedName>
        <fullName evidence="2">SCP domain-containing protein</fullName>
    </recommendedName>
</protein>
<keyword evidence="1" id="KW-0472">Membrane</keyword>
<evidence type="ECO:0000313" key="4">
    <source>
        <dbReference type="Proteomes" id="UP000178349"/>
    </source>
</evidence>
<evidence type="ECO:0000256" key="1">
    <source>
        <dbReference type="SAM" id="Phobius"/>
    </source>
</evidence>
<feature type="transmembrane region" description="Helical" evidence="1">
    <location>
        <begin position="294"/>
        <end position="313"/>
    </location>
</feature>
<name>A0A1F6NQQ6_9BACT</name>
<accession>A0A1F6NQQ6</accession>
<sequence>MVVLFVVLLPLETFSLPEVKNSIADKIIAETNKVRNKLAVRSLDTNEKLFSSANAKSWDMVRNDYFDHISPDGKRLRDFLQEADYDYRMAGENLAVGYKNLEDLMVAWENSPSHYDNLIDKDYRDIGVGVSIGEYKGVPNTLFVTQHFATPRNIVIPQVAGIDEVKSDIIYDKDRSKVLWQESPDGVMTLTVRAYITGDIASSKVIANQYDINLFPSDKEGIYMGKVNFLGNSDDLFKVVLMPKIEIVDVSGNLTSDIIDWNNPKVMTMSSLTKYKTSKSGLAKVFSIFNVSRGIYLFFIGFFTVALLLKIFIEFRKQHPHVIFQTLLLISLLVVLFEV</sequence>
<dbReference type="PANTHER" id="PTHR31157">
    <property type="entry name" value="SCP DOMAIN-CONTAINING PROTEIN"/>
    <property type="match status" value="1"/>
</dbReference>
<dbReference type="Pfam" id="PF00188">
    <property type="entry name" value="CAP"/>
    <property type="match status" value="1"/>
</dbReference>
<dbReference type="InterPro" id="IPR014044">
    <property type="entry name" value="CAP_dom"/>
</dbReference>
<dbReference type="Gene3D" id="3.40.33.10">
    <property type="entry name" value="CAP"/>
    <property type="match status" value="1"/>
</dbReference>
<evidence type="ECO:0000313" key="3">
    <source>
        <dbReference type="EMBL" id="OGH86292.1"/>
    </source>
</evidence>
<feature type="transmembrane region" description="Helical" evidence="1">
    <location>
        <begin position="320"/>
        <end position="337"/>
    </location>
</feature>
<comment type="caution">
    <text evidence="3">The sequence shown here is derived from an EMBL/GenBank/DDBJ whole genome shotgun (WGS) entry which is preliminary data.</text>
</comment>
<dbReference type="EMBL" id="MFQW01000026">
    <property type="protein sequence ID" value="OGH86292.1"/>
    <property type="molecule type" value="Genomic_DNA"/>
</dbReference>
<keyword evidence="1" id="KW-0812">Transmembrane</keyword>
<organism evidence="3 4">
    <name type="scientific">Candidatus Magasanikbacteria bacterium RIFOXYC12_FULL_33_11</name>
    <dbReference type="NCBI Taxonomy" id="1798701"/>
    <lineage>
        <taxon>Bacteria</taxon>
        <taxon>Candidatus Magasanikiibacteriota</taxon>
    </lineage>
</organism>
<dbReference type="AlphaFoldDB" id="A0A1F6NQQ6"/>
<keyword evidence="1" id="KW-1133">Transmembrane helix</keyword>
<dbReference type="InterPro" id="IPR035940">
    <property type="entry name" value="CAP_sf"/>
</dbReference>
<proteinExistence type="predicted"/>
<feature type="domain" description="SCP" evidence="2">
    <location>
        <begin position="30"/>
        <end position="148"/>
    </location>
</feature>
<gene>
    <name evidence="3" type="ORF">A2493_02875</name>
</gene>
<reference evidence="3 4" key="1">
    <citation type="journal article" date="2016" name="Nat. Commun.">
        <title>Thousands of microbial genomes shed light on interconnected biogeochemical processes in an aquifer system.</title>
        <authorList>
            <person name="Anantharaman K."/>
            <person name="Brown C.T."/>
            <person name="Hug L.A."/>
            <person name="Sharon I."/>
            <person name="Castelle C.J."/>
            <person name="Probst A.J."/>
            <person name="Thomas B.C."/>
            <person name="Singh A."/>
            <person name="Wilkins M.J."/>
            <person name="Karaoz U."/>
            <person name="Brodie E.L."/>
            <person name="Williams K.H."/>
            <person name="Hubbard S.S."/>
            <person name="Banfield J.F."/>
        </authorList>
    </citation>
    <scope>NUCLEOTIDE SEQUENCE [LARGE SCALE GENOMIC DNA]</scope>
</reference>
<evidence type="ECO:0000259" key="2">
    <source>
        <dbReference type="Pfam" id="PF00188"/>
    </source>
</evidence>